<feature type="transmembrane region" description="Helical" evidence="6">
    <location>
        <begin position="137"/>
        <end position="162"/>
    </location>
</feature>
<dbReference type="PANTHER" id="PTHR43124:SF3">
    <property type="entry name" value="CHLORAMPHENICOL EFFLUX PUMP RV0191"/>
    <property type="match status" value="1"/>
</dbReference>
<dbReference type="InterPro" id="IPR001958">
    <property type="entry name" value="Tet-R_TetA/multi-R_MdtG-like"/>
</dbReference>
<feature type="transmembrane region" description="Helical" evidence="6">
    <location>
        <begin position="365"/>
        <end position="383"/>
    </location>
</feature>
<dbReference type="GeneID" id="69118114"/>
<dbReference type="InterPro" id="IPR011701">
    <property type="entry name" value="MFS"/>
</dbReference>
<reference evidence="8 9" key="1">
    <citation type="journal article" date="2019" name="Int. J. Syst. Evol. Microbiol.">
        <title>The Global Catalogue of Microorganisms (GCM) 10K type strain sequencing project: providing services to taxonomists for standard genome sequencing and annotation.</title>
        <authorList>
            <consortium name="The Broad Institute Genomics Platform"/>
            <consortium name="The Broad Institute Genome Sequencing Center for Infectious Disease"/>
            <person name="Wu L."/>
            <person name="Ma J."/>
        </authorList>
    </citation>
    <scope>NUCLEOTIDE SEQUENCE [LARGE SCALE GENOMIC DNA]</scope>
    <source>
        <strain evidence="8 9">CGMCC 1.12562</strain>
    </source>
</reference>
<name>A0ABD5NI46_9EURY</name>
<evidence type="ECO:0000256" key="4">
    <source>
        <dbReference type="ARBA" id="ARBA00022989"/>
    </source>
</evidence>
<dbReference type="PROSITE" id="PS50850">
    <property type="entry name" value="MFS"/>
    <property type="match status" value="1"/>
</dbReference>
<feature type="transmembrane region" description="Helical" evidence="6">
    <location>
        <begin position="211"/>
        <end position="236"/>
    </location>
</feature>
<feature type="transmembrane region" description="Helical" evidence="6">
    <location>
        <begin position="242"/>
        <end position="264"/>
    </location>
</feature>
<evidence type="ECO:0000256" key="5">
    <source>
        <dbReference type="ARBA" id="ARBA00023136"/>
    </source>
</evidence>
<evidence type="ECO:0000256" key="6">
    <source>
        <dbReference type="SAM" id="Phobius"/>
    </source>
</evidence>
<organism evidence="8 9">
    <name type="scientific">Halobacterium litoreum</name>
    <dbReference type="NCBI Taxonomy" id="2039234"/>
    <lineage>
        <taxon>Archaea</taxon>
        <taxon>Methanobacteriati</taxon>
        <taxon>Methanobacteriota</taxon>
        <taxon>Stenosarchaea group</taxon>
        <taxon>Halobacteria</taxon>
        <taxon>Halobacteriales</taxon>
        <taxon>Halobacteriaceae</taxon>
        <taxon>Halobacterium</taxon>
    </lineage>
</organism>
<gene>
    <name evidence="8" type="ORF">ACFOKC_14165</name>
</gene>
<proteinExistence type="predicted"/>
<dbReference type="PRINTS" id="PR01035">
    <property type="entry name" value="TCRTETA"/>
</dbReference>
<dbReference type="Gene3D" id="1.20.1250.20">
    <property type="entry name" value="MFS general substrate transporter like domains"/>
    <property type="match status" value="1"/>
</dbReference>
<evidence type="ECO:0000313" key="9">
    <source>
        <dbReference type="Proteomes" id="UP001595660"/>
    </source>
</evidence>
<keyword evidence="4 6" id="KW-1133">Transmembrane helix</keyword>
<dbReference type="EMBL" id="JBHRWN010000002">
    <property type="protein sequence ID" value="MFC3478872.1"/>
    <property type="molecule type" value="Genomic_DNA"/>
</dbReference>
<dbReference type="Proteomes" id="UP001595660">
    <property type="component" value="Unassembled WGS sequence"/>
</dbReference>
<feature type="transmembrane region" description="Helical" evidence="6">
    <location>
        <begin position="78"/>
        <end position="98"/>
    </location>
</feature>
<dbReference type="PROSITE" id="PS00216">
    <property type="entry name" value="SUGAR_TRANSPORT_1"/>
    <property type="match status" value="1"/>
</dbReference>
<evidence type="ECO:0000313" key="8">
    <source>
        <dbReference type="EMBL" id="MFC3478872.1"/>
    </source>
</evidence>
<dbReference type="AlphaFoldDB" id="A0ABD5NI46"/>
<dbReference type="PANTHER" id="PTHR43124">
    <property type="entry name" value="PURINE EFFLUX PUMP PBUE"/>
    <property type="match status" value="1"/>
</dbReference>
<dbReference type="InterPro" id="IPR020846">
    <property type="entry name" value="MFS_dom"/>
</dbReference>
<feature type="domain" description="Major facilitator superfamily (MFS) profile" evidence="7">
    <location>
        <begin position="13"/>
        <end position="388"/>
    </location>
</feature>
<keyword evidence="3 6" id="KW-0812">Transmembrane</keyword>
<feature type="transmembrane region" description="Helical" evidence="6">
    <location>
        <begin position="51"/>
        <end position="71"/>
    </location>
</feature>
<dbReference type="InterPro" id="IPR036259">
    <property type="entry name" value="MFS_trans_sf"/>
</dbReference>
<keyword evidence="5 6" id="KW-0472">Membrane</keyword>
<keyword evidence="9" id="KW-1185">Reference proteome</keyword>
<dbReference type="InterPro" id="IPR050189">
    <property type="entry name" value="MFS_Efflux_Transporters"/>
</dbReference>
<feature type="transmembrane region" description="Helical" evidence="6">
    <location>
        <begin position="276"/>
        <end position="295"/>
    </location>
</feature>
<comment type="subcellular location">
    <subcellularLocation>
        <location evidence="1">Cell membrane</location>
        <topology evidence="1">Multi-pass membrane protein</topology>
    </subcellularLocation>
</comment>
<keyword evidence="2" id="KW-1003">Cell membrane</keyword>
<dbReference type="Pfam" id="PF07690">
    <property type="entry name" value="MFS_1"/>
    <property type="match status" value="2"/>
</dbReference>
<dbReference type="SUPFAM" id="SSF103473">
    <property type="entry name" value="MFS general substrate transporter"/>
    <property type="match status" value="1"/>
</dbReference>
<protein>
    <submittedName>
        <fullName evidence="8">MFS transporter</fullName>
    </submittedName>
</protein>
<evidence type="ECO:0000256" key="2">
    <source>
        <dbReference type="ARBA" id="ARBA00022475"/>
    </source>
</evidence>
<evidence type="ECO:0000256" key="1">
    <source>
        <dbReference type="ARBA" id="ARBA00004651"/>
    </source>
</evidence>
<dbReference type="RefSeq" id="WP_232569627.1">
    <property type="nucleotide sequence ID" value="NZ_CP089466.1"/>
</dbReference>
<feature type="transmembrane region" description="Helical" evidence="6">
    <location>
        <begin position="168"/>
        <end position="185"/>
    </location>
</feature>
<feature type="transmembrane region" description="Helical" evidence="6">
    <location>
        <begin position="104"/>
        <end position="125"/>
    </location>
</feature>
<comment type="caution">
    <text evidence="8">The sequence shown here is derived from an EMBL/GenBank/DDBJ whole genome shotgun (WGS) entry which is preliminary data.</text>
</comment>
<sequence>MSTAERVPWDSPVVRVVLLSTALAPLGVPLVAPALPAFREALSLTDAEASLLVSAYFVAGIVLSPFLGAFADRYGRRRLLVVALVVFSLTGASIALAPPYGVVVGVRVVQGTAAAGLFVATVTLVGDAFDGVQRNAVLGVNAAVLGAGAAAYPILGGALAGVSWRAPFVAYLLALPAAVVASRVLPAETRRTARPGYLSAMARVATSAGALGYYAATLLTELLLFGAILTALPFLLVREYGASPLGIGLVITAAEVVAAGAAASNGWLARRAGDAAIVRAGIATYAVGLLAVPFATSVVGVAAGAAVVGAGVGFVLPSVDAGLSARVPGDLRAGALSLRNSVTFLGRAAGPLLFAYLAADTGYEPLLTAAGVAALAAVALATVGSRLRARP</sequence>
<dbReference type="GO" id="GO:0005886">
    <property type="term" value="C:plasma membrane"/>
    <property type="evidence" value="ECO:0007669"/>
    <property type="project" value="UniProtKB-SubCell"/>
</dbReference>
<evidence type="ECO:0000256" key="3">
    <source>
        <dbReference type="ARBA" id="ARBA00022692"/>
    </source>
</evidence>
<accession>A0ABD5NI46</accession>
<dbReference type="InterPro" id="IPR005829">
    <property type="entry name" value="Sugar_transporter_CS"/>
</dbReference>
<evidence type="ECO:0000259" key="7">
    <source>
        <dbReference type="PROSITE" id="PS50850"/>
    </source>
</evidence>
<feature type="transmembrane region" description="Helical" evidence="6">
    <location>
        <begin position="12"/>
        <end position="31"/>
    </location>
</feature>